<dbReference type="RefSeq" id="WP_074907305.1">
    <property type="nucleotide sequence ID" value="NZ_FOVV01000001.1"/>
</dbReference>
<dbReference type="Proteomes" id="UP000183083">
    <property type="component" value="Unassembled WGS sequence"/>
</dbReference>
<proteinExistence type="predicted"/>
<comment type="caution">
    <text evidence="1">The sequence shown here is derived from an EMBL/GenBank/DDBJ whole genome shotgun (WGS) entry which is preliminary data.</text>
</comment>
<protein>
    <submittedName>
        <fullName evidence="1">Uncharacterized protein</fullName>
    </submittedName>
</protein>
<name>A0AB38BMQ8_PSESX</name>
<gene>
    <name evidence="1" type="ORF">SAMN05444065_101277</name>
</gene>
<accession>A0AB38BMQ8</accession>
<evidence type="ECO:0000313" key="2">
    <source>
        <dbReference type="Proteomes" id="UP000183083"/>
    </source>
</evidence>
<evidence type="ECO:0000313" key="1">
    <source>
        <dbReference type="EMBL" id="SFN57689.1"/>
    </source>
</evidence>
<dbReference type="AlphaFoldDB" id="A0AB38BMQ8"/>
<organism evidence="1 2">
    <name type="scientific">Pseudomonas syringae</name>
    <dbReference type="NCBI Taxonomy" id="317"/>
    <lineage>
        <taxon>Bacteria</taxon>
        <taxon>Pseudomonadati</taxon>
        <taxon>Pseudomonadota</taxon>
        <taxon>Gammaproteobacteria</taxon>
        <taxon>Pseudomonadales</taxon>
        <taxon>Pseudomonadaceae</taxon>
        <taxon>Pseudomonas</taxon>
    </lineage>
</organism>
<reference evidence="1 2" key="1">
    <citation type="submission" date="2016-10" db="EMBL/GenBank/DDBJ databases">
        <authorList>
            <person name="Varghese N."/>
            <person name="Submissions S."/>
        </authorList>
    </citation>
    <scope>NUCLEOTIDE SEQUENCE [LARGE SCALE GENOMIC DNA]</scope>
    <source>
        <strain evidence="1 2">BS0292</strain>
    </source>
</reference>
<sequence length="79" mass="8533">MPMIDTSPCAVHLADMDAASRAFDQSSQALALAEENDDESACEAARAAEHRAREAWGVAAQEVGRVVHMLVKMVEGRYS</sequence>
<dbReference type="EMBL" id="FOVV01000001">
    <property type="protein sequence ID" value="SFN57689.1"/>
    <property type="molecule type" value="Genomic_DNA"/>
</dbReference>